<protein>
    <submittedName>
        <fullName evidence="7">Methyl-accepting chemotaxis sensory transducer</fullName>
    </submittedName>
</protein>
<dbReference type="Pfam" id="PF00015">
    <property type="entry name" value="MCPsignal"/>
    <property type="match status" value="1"/>
</dbReference>
<keyword evidence="4" id="KW-0812">Transmembrane</keyword>
<dbReference type="Gene3D" id="1.10.287.950">
    <property type="entry name" value="Methyl-accepting chemotaxis protein"/>
    <property type="match status" value="1"/>
</dbReference>
<dbReference type="Gene3D" id="6.10.340.10">
    <property type="match status" value="1"/>
</dbReference>
<dbReference type="GO" id="GO:0016020">
    <property type="term" value="C:membrane"/>
    <property type="evidence" value="ECO:0007669"/>
    <property type="project" value="InterPro"/>
</dbReference>
<sequence length="850" mass="93657">MKRSIRTKLLLMCLVLVLLATNSVSIAYYLLSKQSMHRQSQQRIRIAQDIVLDDLNRQTENIRTRFTEYLRQDIKLNWITYFYNQKPENIGTTLHLVSYASRATDELKQFGTLGEFNRLMLFGLNKRLIAAYEHENNEAHVGAYTISATGKGSYLLFDDFFAVSQLHSKSQPIPDNPLPEGIPEMYAGELPEEIVVSMFRENARLGIRVIAPVYRDKTKEGVLVGDVFYTQAMLERYATLSETEVNFFAGQTFSIGTLPQQAAFSPDNIPACDELFFQTASFQIVSETVRGKKYFQGSCGFQTPTGVIGGMTINLPQEIEQQEMAKIGKVVVSILIIVVVLAVILSAFFSRHAIQTIHALVRVIGAASEGDLSQKAVVRSRDEFGMLAHSLNDMIDQLRHVSAQIQQSSSGVNVTADTILREMDMLIHRMEQQTASVDNTTTSFELIQHFVDVVAQNTSDLLSAASQILASIHETRASIEEVTTTTSDLANNMHLIYSSVGEFKLALSEIAERAVQLDRFAQQTGAETSQIEHALHDVSANAEQTRELASHTMAAATQGQVSVDASIQGILRLKDSVADTSEIIGEVNQWGERVSSILDIVDEITAQTSLLALNASIISAQAGSHGRGFAVVADEIKELANRTKSSTQEIGTLVHELQKKSEQGVKRIAEGMKNADEGVRLVSAVKDALGTILDSATNSSHRADHTAKVTQQTAKNSQTINASMANVAEMVSQIKTTLHVQEHDLEKVFEAIESISGMSEQLNRASEEQKRAAIEIAASMEDVTEKFSETSDQTGTLQHHATQIVDAMKTIETITDQILTQATTISNDAVRTLVEQSEALLKIIQRFKVG</sequence>
<dbReference type="SUPFAM" id="SSF58104">
    <property type="entry name" value="Methyl-accepting chemotaxis protein (MCP) signaling domain"/>
    <property type="match status" value="2"/>
</dbReference>
<dbReference type="Pfam" id="PF00672">
    <property type="entry name" value="HAMP"/>
    <property type="match status" value="1"/>
</dbReference>
<dbReference type="SMART" id="SM00304">
    <property type="entry name" value="HAMP"/>
    <property type="match status" value="1"/>
</dbReference>
<name>A0A081BNL8_9BACT</name>
<evidence type="ECO:0000313" key="7">
    <source>
        <dbReference type="EMBL" id="GAK51984.1"/>
    </source>
</evidence>
<dbReference type="InterPro" id="IPR004089">
    <property type="entry name" value="MCPsignal_dom"/>
</dbReference>
<feature type="domain" description="HAMP" evidence="6">
    <location>
        <begin position="351"/>
        <end position="403"/>
    </location>
</feature>
<evidence type="ECO:0000259" key="5">
    <source>
        <dbReference type="PROSITE" id="PS50111"/>
    </source>
</evidence>
<evidence type="ECO:0000259" key="6">
    <source>
        <dbReference type="PROSITE" id="PS50885"/>
    </source>
</evidence>
<dbReference type="CDD" id="cd06225">
    <property type="entry name" value="HAMP"/>
    <property type="match status" value="1"/>
</dbReference>
<gene>
    <name evidence="7" type="ORF">U14_03230</name>
</gene>
<feature type="domain" description="Methyl-accepting transducer" evidence="5">
    <location>
        <begin position="492"/>
        <end position="728"/>
    </location>
</feature>
<evidence type="ECO:0000313" key="8">
    <source>
        <dbReference type="Proteomes" id="UP000030700"/>
    </source>
</evidence>
<dbReference type="Proteomes" id="UP000030700">
    <property type="component" value="Unassembled WGS sequence"/>
</dbReference>
<dbReference type="STRING" id="1499966.U14_03230"/>
<comment type="similarity">
    <text evidence="2">Belongs to the methyl-accepting chemotaxis (MCP) protein family.</text>
</comment>
<dbReference type="PROSITE" id="PS50885">
    <property type="entry name" value="HAMP"/>
    <property type="match status" value="1"/>
</dbReference>
<evidence type="ECO:0000256" key="1">
    <source>
        <dbReference type="ARBA" id="ARBA00023224"/>
    </source>
</evidence>
<accession>A0A081BNL8</accession>
<evidence type="ECO:0000256" key="4">
    <source>
        <dbReference type="SAM" id="Phobius"/>
    </source>
</evidence>
<keyword evidence="4" id="KW-1133">Transmembrane helix</keyword>
<reference evidence="7" key="1">
    <citation type="journal article" date="2015" name="PeerJ">
        <title>First genomic representation of candidate bacterial phylum KSB3 points to enhanced environmental sensing as a trigger of wastewater bulking.</title>
        <authorList>
            <person name="Sekiguchi Y."/>
            <person name="Ohashi A."/>
            <person name="Parks D.H."/>
            <person name="Yamauchi T."/>
            <person name="Tyson G.W."/>
            <person name="Hugenholtz P."/>
        </authorList>
    </citation>
    <scope>NUCLEOTIDE SEQUENCE [LARGE SCALE GENOMIC DNA]</scope>
</reference>
<dbReference type="AlphaFoldDB" id="A0A081BNL8"/>
<evidence type="ECO:0000256" key="3">
    <source>
        <dbReference type="PROSITE-ProRule" id="PRU00284"/>
    </source>
</evidence>
<proteinExistence type="inferred from homology"/>
<dbReference type="PANTHER" id="PTHR32089:SF112">
    <property type="entry name" value="LYSOZYME-LIKE PROTEIN-RELATED"/>
    <property type="match status" value="1"/>
</dbReference>
<keyword evidence="8" id="KW-1185">Reference proteome</keyword>
<evidence type="ECO:0000256" key="2">
    <source>
        <dbReference type="ARBA" id="ARBA00029447"/>
    </source>
</evidence>
<feature type="transmembrane region" description="Helical" evidence="4">
    <location>
        <begin position="330"/>
        <end position="349"/>
    </location>
</feature>
<keyword evidence="4" id="KW-0472">Membrane</keyword>
<keyword evidence="1 3" id="KW-0807">Transducer</keyword>
<dbReference type="PROSITE" id="PS50111">
    <property type="entry name" value="CHEMOTAXIS_TRANSDUC_2"/>
    <property type="match status" value="1"/>
</dbReference>
<dbReference type="HOGENOM" id="CLU_012500_0_0_0"/>
<dbReference type="InterPro" id="IPR003660">
    <property type="entry name" value="HAMP_dom"/>
</dbReference>
<dbReference type="EMBL" id="DF820458">
    <property type="protein sequence ID" value="GAK51984.1"/>
    <property type="molecule type" value="Genomic_DNA"/>
</dbReference>
<dbReference type="SMART" id="SM00283">
    <property type="entry name" value="MA"/>
    <property type="match status" value="1"/>
</dbReference>
<dbReference type="PANTHER" id="PTHR32089">
    <property type="entry name" value="METHYL-ACCEPTING CHEMOTAXIS PROTEIN MCPB"/>
    <property type="match status" value="1"/>
</dbReference>
<dbReference type="GO" id="GO:0007165">
    <property type="term" value="P:signal transduction"/>
    <property type="evidence" value="ECO:0007669"/>
    <property type="project" value="UniProtKB-KW"/>
</dbReference>
<organism evidence="7">
    <name type="scientific">Candidatus Moduliflexus flocculans</name>
    <dbReference type="NCBI Taxonomy" id="1499966"/>
    <lineage>
        <taxon>Bacteria</taxon>
        <taxon>Candidatus Moduliflexota</taxon>
        <taxon>Candidatus Moduliflexia</taxon>
        <taxon>Candidatus Moduliflexales</taxon>
        <taxon>Candidatus Moduliflexaceae</taxon>
    </lineage>
</organism>